<proteinExistence type="predicted"/>
<evidence type="ECO:0000313" key="2">
    <source>
        <dbReference type="EMBL" id="CAB1418079.1"/>
    </source>
</evidence>
<feature type="region of interest" description="Disordered" evidence="1">
    <location>
        <begin position="1"/>
        <end position="56"/>
    </location>
</feature>
<dbReference type="EMBL" id="CADEAL010000303">
    <property type="protein sequence ID" value="CAB1418079.1"/>
    <property type="molecule type" value="Genomic_DNA"/>
</dbReference>
<protein>
    <submittedName>
        <fullName evidence="2">Uncharacterized protein</fullName>
    </submittedName>
</protein>
<gene>
    <name evidence="2" type="ORF">PLEPLA_LOCUS5901</name>
</gene>
<organism evidence="2 3">
    <name type="scientific">Pleuronectes platessa</name>
    <name type="common">European plaice</name>
    <dbReference type="NCBI Taxonomy" id="8262"/>
    <lineage>
        <taxon>Eukaryota</taxon>
        <taxon>Metazoa</taxon>
        <taxon>Chordata</taxon>
        <taxon>Craniata</taxon>
        <taxon>Vertebrata</taxon>
        <taxon>Euteleostomi</taxon>
        <taxon>Actinopterygii</taxon>
        <taxon>Neopterygii</taxon>
        <taxon>Teleostei</taxon>
        <taxon>Neoteleostei</taxon>
        <taxon>Acanthomorphata</taxon>
        <taxon>Carangaria</taxon>
        <taxon>Pleuronectiformes</taxon>
        <taxon>Pleuronectoidei</taxon>
        <taxon>Pleuronectidae</taxon>
        <taxon>Pleuronectes</taxon>
    </lineage>
</organism>
<dbReference type="Proteomes" id="UP001153269">
    <property type="component" value="Unassembled WGS sequence"/>
</dbReference>
<evidence type="ECO:0000313" key="3">
    <source>
        <dbReference type="Proteomes" id="UP001153269"/>
    </source>
</evidence>
<name>A0A9N7TU13_PLEPL</name>
<reference evidence="2" key="1">
    <citation type="submission" date="2020-03" db="EMBL/GenBank/DDBJ databases">
        <authorList>
            <person name="Weist P."/>
        </authorList>
    </citation>
    <scope>NUCLEOTIDE SEQUENCE</scope>
</reference>
<comment type="caution">
    <text evidence="2">The sequence shown here is derived from an EMBL/GenBank/DDBJ whole genome shotgun (WGS) entry which is preliminary data.</text>
</comment>
<accession>A0A9N7TU13</accession>
<evidence type="ECO:0000256" key="1">
    <source>
        <dbReference type="SAM" id="MobiDB-lite"/>
    </source>
</evidence>
<sequence>MGWSVIDGNQSSPAASRGSGEEVANLSRARHGPSKQMCRPPKGRRDHPGMPASQGDADMFVCDKQTTTQIPVGDARCRVSEPARRESLSFNTRVGGVHEGVCAFVSALQFQGHGLLSFNMAGNKGTATGRAHPSANTSPPALRKKHVTDEADGPHAFTLSPHSTAEFAMVLQANSTMCGKPPATANASITERELPLWRSLTPSLTPSLLLLRNWPGESLDNLMPLPYASYQQLPSQTGGSIPPERHFGGKFTHCRRNEQKHFTAVLVSICAAKIGVSAQCRPAAPSPGPPPPDPLCS</sequence>
<dbReference type="AlphaFoldDB" id="A0A9N7TU13"/>
<keyword evidence="3" id="KW-1185">Reference proteome</keyword>